<name>A0A7J0GEP5_9ERIC</name>
<feature type="compositionally biased region" description="Basic and acidic residues" evidence="1">
    <location>
        <begin position="96"/>
        <end position="112"/>
    </location>
</feature>
<protein>
    <submittedName>
        <fullName evidence="2">Uncharacterized protein</fullName>
    </submittedName>
</protein>
<comment type="caution">
    <text evidence="2">The sequence shown here is derived from an EMBL/GenBank/DDBJ whole genome shotgun (WGS) entry which is preliminary data.</text>
</comment>
<feature type="region of interest" description="Disordered" evidence="1">
    <location>
        <begin position="65"/>
        <end position="118"/>
    </location>
</feature>
<accession>A0A7J0GEP5</accession>
<dbReference type="AlphaFoldDB" id="A0A7J0GEP5"/>
<sequence>MRLERPHARHMCTVVPRVVQSALTQCHVSRHVSKKYSGNIPSVPNGKLTTSMVIDVLFNEEARRREIGTTDQSESQALVSEGSRKRGQGQGKGHHRGTEKGRWRSQTRDRTFSKPVTAVTAEDEDEIDFLLAASADGKSNWVLDSGSAYYLCRDREQKEWTREATIAHRHAKQAQGYLEDPEQYKSAWRYFEICAKVWPDTSGATSIGCPERSSKEGDQVDFEELYSNERGDAETGRKDGATTTRKVMYLATHPGGGAGHLDEKVSYLGARPKAVRMDNLKTSDYPPVGWRGRLLSPTHLDESKSNSQAQARLELTWSVHVRL</sequence>
<gene>
    <name evidence="2" type="ORF">Acr_20g0010430</name>
</gene>
<evidence type="ECO:0000313" key="2">
    <source>
        <dbReference type="EMBL" id="GFZ09235.1"/>
    </source>
</evidence>
<proteinExistence type="predicted"/>
<reference evidence="2 3" key="1">
    <citation type="submission" date="2019-07" db="EMBL/GenBank/DDBJ databases">
        <title>De Novo Assembly of kiwifruit Actinidia rufa.</title>
        <authorList>
            <person name="Sugita-Konishi S."/>
            <person name="Sato K."/>
            <person name="Mori E."/>
            <person name="Abe Y."/>
            <person name="Kisaki G."/>
            <person name="Hamano K."/>
            <person name="Suezawa K."/>
            <person name="Otani M."/>
            <person name="Fukuda T."/>
            <person name="Manabe T."/>
            <person name="Gomi K."/>
            <person name="Tabuchi M."/>
            <person name="Akimitsu K."/>
            <person name="Kataoka I."/>
        </authorList>
    </citation>
    <scope>NUCLEOTIDE SEQUENCE [LARGE SCALE GENOMIC DNA]</scope>
    <source>
        <strain evidence="3">cv. Fuchu</strain>
    </source>
</reference>
<evidence type="ECO:0000256" key="1">
    <source>
        <dbReference type="SAM" id="MobiDB-lite"/>
    </source>
</evidence>
<dbReference type="Proteomes" id="UP000585474">
    <property type="component" value="Unassembled WGS sequence"/>
</dbReference>
<feature type="compositionally biased region" description="Polar residues" evidence="1">
    <location>
        <begin position="69"/>
        <end position="78"/>
    </location>
</feature>
<dbReference type="OrthoDB" id="1283342at2759"/>
<evidence type="ECO:0000313" key="3">
    <source>
        <dbReference type="Proteomes" id="UP000585474"/>
    </source>
</evidence>
<dbReference type="EMBL" id="BJWL01000020">
    <property type="protein sequence ID" value="GFZ09235.1"/>
    <property type="molecule type" value="Genomic_DNA"/>
</dbReference>
<organism evidence="2 3">
    <name type="scientific">Actinidia rufa</name>
    <dbReference type="NCBI Taxonomy" id="165716"/>
    <lineage>
        <taxon>Eukaryota</taxon>
        <taxon>Viridiplantae</taxon>
        <taxon>Streptophyta</taxon>
        <taxon>Embryophyta</taxon>
        <taxon>Tracheophyta</taxon>
        <taxon>Spermatophyta</taxon>
        <taxon>Magnoliopsida</taxon>
        <taxon>eudicotyledons</taxon>
        <taxon>Gunneridae</taxon>
        <taxon>Pentapetalae</taxon>
        <taxon>asterids</taxon>
        <taxon>Ericales</taxon>
        <taxon>Actinidiaceae</taxon>
        <taxon>Actinidia</taxon>
    </lineage>
</organism>
<keyword evidence="3" id="KW-1185">Reference proteome</keyword>